<dbReference type="GO" id="GO:0003937">
    <property type="term" value="F:IMP cyclohydrolase activity"/>
    <property type="evidence" value="ECO:0007669"/>
    <property type="project" value="InterPro"/>
</dbReference>
<reference evidence="1" key="1">
    <citation type="submission" date="2022-06" db="EMBL/GenBank/DDBJ databases">
        <title>Isolation of gut microbiota from human fecal samples.</title>
        <authorList>
            <person name="Pamer E.G."/>
            <person name="Barat B."/>
            <person name="Waligurski E."/>
            <person name="Medina S."/>
            <person name="Paddock L."/>
            <person name="Mostad J."/>
        </authorList>
    </citation>
    <scope>NUCLEOTIDE SEQUENCE</scope>
    <source>
        <strain evidence="1">DFI.5.57</strain>
    </source>
</reference>
<dbReference type="GO" id="GO:0005829">
    <property type="term" value="C:cytosol"/>
    <property type="evidence" value="ECO:0007669"/>
    <property type="project" value="TreeGrafter"/>
</dbReference>
<name>A0AAW5KN71_9FIRM</name>
<dbReference type="FunFam" id="3.40.140.20:FF:000003">
    <property type="entry name" value="Bifunctional purine biosynthesis protein"/>
    <property type="match status" value="1"/>
</dbReference>
<dbReference type="RefSeq" id="WP_117926998.1">
    <property type="nucleotide sequence ID" value="NZ_JAGZPE010000036.1"/>
</dbReference>
<dbReference type="EMBL" id="JANGCN010000018">
    <property type="protein sequence ID" value="MCQ5153438.1"/>
    <property type="molecule type" value="Genomic_DNA"/>
</dbReference>
<dbReference type="PANTHER" id="PTHR11692:SF0">
    <property type="entry name" value="BIFUNCTIONAL PURINE BIOSYNTHESIS PROTEIN ATIC"/>
    <property type="match status" value="1"/>
</dbReference>
<comment type="caution">
    <text evidence="1">The sequence shown here is derived from an EMBL/GenBank/DDBJ whole genome shotgun (WGS) entry which is preliminary data.</text>
</comment>
<dbReference type="SMART" id="SM00798">
    <property type="entry name" value="AICARFT_IMPCHas"/>
    <property type="match status" value="1"/>
</dbReference>
<proteinExistence type="predicted"/>
<evidence type="ECO:0000313" key="2">
    <source>
        <dbReference type="Proteomes" id="UP001206236"/>
    </source>
</evidence>
<dbReference type="InterPro" id="IPR002695">
    <property type="entry name" value="PurH-like"/>
</dbReference>
<dbReference type="GO" id="GO:0004643">
    <property type="term" value="F:phosphoribosylaminoimidazolecarboxamide formyltransferase activity"/>
    <property type="evidence" value="ECO:0007669"/>
    <property type="project" value="UniProtKB-EC"/>
</dbReference>
<dbReference type="InterPro" id="IPR016193">
    <property type="entry name" value="Cytidine_deaminase-like"/>
</dbReference>
<dbReference type="Gene3D" id="1.10.287.440">
    <property type="match status" value="1"/>
</dbReference>
<dbReference type="Pfam" id="PF01808">
    <property type="entry name" value="AICARFT_IMPCHas"/>
    <property type="match status" value="1"/>
</dbReference>
<dbReference type="Proteomes" id="UP001206236">
    <property type="component" value="Unassembled WGS sequence"/>
</dbReference>
<protein>
    <submittedName>
        <fullName evidence="1">Phosphoribosylaminoimidazolecarboxamide formyltransferase</fullName>
        <ecNumber evidence="1">2.1.2.3</ecNumber>
    </submittedName>
</protein>
<dbReference type="Gene3D" id="3.40.140.20">
    <property type="match status" value="2"/>
</dbReference>
<dbReference type="InterPro" id="IPR024051">
    <property type="entry name" value="AICAR_Tfase_dup_dom_sf"/>
</dbReference>
<accession>A0AAW5KN71</accession>
<dbReference type="AlphaFoldDB" id="A0AAW5KN71"/>
<dbReference type="NCBIfam" id="NF005492">
    <property type="entry name" value="PRK07106.1"/>
    <property type="match status" value="1"/>
</dbReference>
<evidence type="ECO:0000313" key="1">
    <source>
        <dbReference type="EMBL" id="MCQ5153438.1"/>
    </source>
</evidence>
<dbReference type="PANTHER" id="PTHR11692">
    <property type="entry name" value="BIFUNCTIONAL PURINE BIOSYNTHESIS PROTEIN PURH"/>
    <property type="match status" value="1"/>
</dbReference>
<organism evidence="1 2">
    <name type="scientific">Ruminococcus bicirculans</name>
    <name type="common">ex Wegman et al. 2014</name>
    <dbReference type="NCBI Taxonomy" id="1160721"/>
    <lineage>
        <taxon>Bacteria</taxon>
        <taxon>Bacillati</taxon>
        <taxon>Bacillota</taxon>
        <taxon>Clostridia</taxon>
        <taxon>Eubacteriales</taxon>
        <taxon>Oscillospiraceae</taxon>
        <taxon>Ruminococcus</taxon>
    </lineage>
</organism>
<keyword evidence="1" id="KW-0808">Transferase</keyword>
<dbReference type="GO" id="GO:0006189">
    <property type="term" value="P:'de novo' IMP biosynthetic process"/>
    <property type="evidence" value="ECO:0007669"/>
    <property type="project" value="TreeGrafter"/>
</dbReference>
<dbReference type="SUPFAM" id="SSF53927">
    <property type="entry name" value="Cytidine deaminase-like"/>
    <property type="match status" value="1"/>
</dbReference>
<dbReference type="EC" id="2.1.2.3" evidence="1"/>
<dbReference type="InterPro" id="IPR024050">
    <property type="entry name" value="AICAR_Tfase_insert_dom_sf"/>
</dbReference>
<sequence length="393" mass="43822">MANEMLLKYGCNPNQKPSRVFMEEGKDLPIQVLNGKPGYINLLDAFNGWQLVRELKKATGMCAATSFKHVSPAGAAIGKPLSEVEKKIYFVDDLGELTPLASAYARARGADRMSSYGDFIALSDECDACTAKMIQREVSDGIIAPGYTDEALEILKSKRKGTYNIIKIDENYVPAPIERKQVFGVTFEQGRNELKIDNDMLTNIVTDNKEIPEDKKTDLVISLITLKYTQSNSVCYVKDGQAIGIGAGQQSRIHCTRLAGNKADIWWLRQHPKVLGLQFVDNIRRPDRDNAIDVYISDEHDDVLAEGVWQNTFKVKPEVLTEAEKKEWLAKNTGVCLGSDAFFPFGDNIERAKKSGVAYIAEPGGSIRDDHVIMTCNKYNMAMAFTGIRLFHH</sequence>
<gene>
    <name evidence="1" type="ORF">NE632_08950</name>
</gene>